<dbReference type="GO" id="GO:0009279">
    <property type="term" value="C:cell outer membrane"/>
    <property type="evidence" value="ECO:0007669"/>
    <property type="project" value="UniProtKB-SubCell"/>
</dbReference>
<evidence type="ECO:0000313" key="9">
    <source>
        <dbReference type="Proteomes" id="UP000003160"/>
    </source>
</evidence>
<feature type="domain" description="RagB/SusD" evidence="6">
    <location>
        <begin position="291"/>
        <end position="576"/>
    </location>
</feature>
<evidence type="ECO:0000256" key="2">
    <source>
        <dbReference type="ARBA" id="ARBA00006275"/>
    </source>
</evidence>
<keyword evidence="5" id="KW-0998">Cell outer membrane</keyword>
<dbReference type="OrthoDB" id="1031584at2"/>
<dbReference type="InterPro" id="IPR011990">
    <property type="entry name" value="TPR-like_helical_dom_sf"/>
</dbReference>
<keyword evidence="4" id="KW-0472">Membrane</keyword>
<dbReference type="SUPFAM" id="SSF48452">
    <property type="entry name" value="TPR-like"/>
    <property type="match status" value="1"/>
</dbReference>
<evidence type="ECO:0000256" key="1">
    <source>
        <dbReference type="ARBA" id="ARBA00004442"/>
    </source>
</evidence>
<accession>D1PWY1</accession>
<evidence type="ECO:0000259" key="6">
    <source>
        <dbReference type="Pfam" id="PF07980"/>
    </source>
</evidence>
<dbReference type="InterPro" id="IPR033985">
    <property type="entry name" value="SusD-like_N"/>
</dbReference>
<dbReference type="Gene3D" id="1.25.40.390">
    <property type="match status" value="1"/>
</dbReference>
<dbReference type="EMBL" id="ACKS01000062">
    <property type="protein sequence ID" value="EFA44107.1"/>
    <property type="molecule type" value="Genomic_DNA"/>
</dbReference>
<keyword evidence="9" id="KW-1185">Reference proteome</keyword>
<dbReference type="Pfam" id="PF07980">
    <property type="entry name" value="SusD_RagB"/>
    <property type="match status" value="1"/>
</dbReference>
<reference evidence="8 9" key="1">
    <citation type="submission" date="2009-10" db="EMBL/GenBank/DDBJ databases">
        <authorList>
            <person name="Qin X."/>
            <person name="Bachman B."/>
            <person name="Battles P."/>
            <person name="Bell A."/>
            <person name="Bess C."/>
            <person name="Bickham C."/>
            <person name="Chaboub L."/>
            <person name="Chen D."/>
            <person name="Coyle M."/>
            <person name="Deiros D.R."/>
            <person name="Dinh H."/>
            <person name="Forbes L."/>
            <person name="Fowler G."/>
            <person name="Francisco L."/>
            <person name="Fu Q."/>
            <person name="Gubbala S."/>
            <person name="Hale W."/>
            <person name="Han Y."/>
            <person name="Hemphill L."/>
            <person name="Highlander S.K."/>
            <person name="Hirani K."/>
            <person name="Hogues M."/>
            <person name="Jackson L."/>
            <person name="Jakkamsetti A."/>
            <person name="Javaid M."/>
            <person name="Jiang H."/>
            <person name="Korchina V."/>
            <person name="Kovar C."/>
            <person name="Lara F."/>
            <person name="Lee S."/>
            <person name="Mata R."/>
            <person name="Mathew T."/>
            <person name="Moen C."/>
            <person name="Morales K."/>
            <person name="Munidasa M."/>
            <person name="Nazareth L."/>
            <person name="Ngo R."/>
            <person name="Nguyen L."/>
            <person name="Okwuonu G."/>
            <person name="Ongeri F."/>
            <person name="Patil S."/>
            <person name="Petrosino J."/>
            <person name="Pham C."/>
            <person name="Pham P."/>
            <person name="Pu L.-L."/>
            <person name="Puazo M."/>
            <person name="Raj R."/>
            <person name="Reid J."/>
            <person name="Rouhana J."/>
            <person name="Saada N."/>
            <person name="Shang Y."/>
            <person name="Simmons D."/>
            <person name="Thornton R."/>
            <person name="Warren J."/>
            <person name="Weissenberger G."/>
            <person name="Zhang J."/>
            <person name="Zhang L."/>
            <person name="Zhou C."/>
            <person name="Zhu D."/>
            <person name="Muzny D."/>
            <person name="Worley K."/>
            <person name="Gibbs R."/>
        </authorList>
    </citation>
    <scope>NUCLEOTIDE SEQUENCE [LARGE SCALE GENOMIC DNA]</scope>
    <source>
        <strain evidence="8 9">DSM 17361</strain>
    </source>
</reference>
<feature type="domain" description="SusD-like N-terminal" evidence="7">
    <location>
        <begin position="95"/>
        <end position="217"/>
    </location>
</feature>
<name>D1PWY1_9BACT</name>
<protein>
    <submittedName>
        <fullName evidence="8">SusD family protein</fullName>
    </submittedName>
</protein>
<dbReference type="eggNOG" id="COG0457">
    <property type="taxonomic scope" value="Bacteria"/>
</dbReference>
<evidence type="ECO:0000313" key="8">
    <source>
        <dbReference type="EMBL" id="EFA44107.1"/>
    </source>
</evidence>
<dbReference type="Pfam" id="PF14322">
    <property type="entry name" value="SusD-like_3"/>
    <property type="match status" value="1"/>
</dbReference>
<proteinExistence type="inferred from homology"/>
<comment type="subcellular location">
    <subcellularLocation>
        <location evidence="1">Cell outer membrane</location>
    </subcellularLocation>
</comment>
<evidence type="ECO:0000256" key="4">
    <source>
        <dbReference type="ARBA" id="ARBA00023136"/>
    </source>
</evidence>
<sequence>MKHYHHIITLLLMSLVTVSCNDSFLDKYPHDAATNETFWKTEKQLRAALYPCYEAFSKDAIFNWMEGSAETCLWGNTTQGIAKVSGGTLSYTAGFPVTTYWSTSYQSIYTCNEFLDNYNRADIPQAVKDVYAGEVKVIRAYCYFLLTTCWGDVPWVDHVITASQAYMERTPRAEVVRHLMEDLDWAAKVLPAKRQLGKDVGRIDRWGALAMKARIALQNQLWEEAVQAAKEVIDNSPYGLMSDYGMPYKKEGDTEINPANNESIIFSLYIPDGRMHNVTNETCSPVDYIRLNASKSLVDAYLCSDGMPAKAGLEYYHRNDIATSTLYHYPEDHYADYFKNRDPRMYHTLYCPGDAWPGGDDGDKEDRRPNKTFKLPRFSSLQGGINGANSRTGFYFKKYNDPDIAGNFNMSHNNLNIIRYPEVLLIYAEAMYNIKGSLTQQEIDYTINKLRDRVGMHRMILTELQAWNLDLQTELRRERRIEMTLDGMRYPDILRWKEGELRMGRAFTGPSERVCINDLGGNPYPDTGVDEFGDVIFEKSKAEGGTRTFDPQKNYLWPVPYAERVKNPLLGQNPGWPE</sequence>
<evidence type="ECO:0000259" key="7">
    <source>
        <dbReference type="Pfam" id="PF14322"/>
    </source>
</evidence>
<dbReference type="HOGENOM" id="CLU_015553_0_0_10"/>
<organism evidence="8 9">
    <name type="scientific">Hallella bergensis DSM 17361</name>
    <dbReference type="NCBI Taxonomy" id="585502"/>
    <lineage>
        <taxon>Bacteria</taxon>
        <taxon>Pseudomonadati</taxon>
        <taxon>Bacteroidota</taxon>
        <taxon>Bacteroidia</taxon>
        <taxon>Bacteroidales</taxon>
        <taxon>Prevotellaceae</taxon>
        <taxon>Hallella</taxon>
    </lineage>
</organism>
<dbReference type="RefSeq" id="WP_007173570.1">
    <property type="nucleotide sequence ID" value="NZ_GG704780.1"/>
</dbReference>
<comment type="caution">
    <text evidence="8">The sequence shown here is derived from an EMBL/GenBank/DDBJ whole genome shotgun (WGS) entry which is preliminary data.</text>
</comment>
<evidence type="ECO:0000256" key="3">
    <source>
        <dbReference type="ARBA" id="ARBA00022729"/>
    </source>
</evidence>
<keyword evidence="3" id="KW-0732">Signal</keyword>
<dbReference type="InterPro" id="IPR012944">
    <property type="entry name" value="SusD_RagB_dom"/>
</dbReference>
<dbReference type="AlphaFoldDB" id="D1PWY1"/>
<dbReference type="Proteomes" id="UP000003160">
    <property type="component" value="Unassembled WGS sequence"/>
</dbReference>
<gene>
    <name evidence="8" type="ORF">HMPREF0645_1466</name>
</gene>
<dbReference type="PROSITE" id="PS51257">
    <property type="entry name" value="PROKAR_LIPOPROTEIN"/>
    <property type="match status" value="1"/>
</dbReference>
<comment type="similarity">
    <text evidence="2">Belongs to the SusD family.</text>
</comment>
<evidence type="ECO:0000256" key="5">
    <source>
        <dbReference type="ARBA" id="ARBA00023237"/>
    </source>
</evidence>